<evidence type="ECO:0000256" key="1">
    <source>
        <dbReference type="ARBA" id="ARBA00000135"/>
    </source>
</evidence>
<dbReference type="RefSeq" id="WP_009902401.1">
    <property type="nucleotide sequence ID" value="NZ_BBYB01000042.1"/>
</dbReference>
<reference evidence="13 14" key="2">
    <citation type="submission" date="2019-02" db="EMBL/GenBank/DDBJ databases">
        <authorList>
            <consortium name="Pathogen Informatics"/>
        </authorList>
    </citation>
    <scope>NUCLEOTIDE SEQUENCE [LARGE SCALE GENOMIC DNA]</scope>
    <source>
        <strain evidence="14">clo34</strain>
        <strain evidence="13">Clo34</strain>
    </source>
</reference>
<dbReference type="PANTHER" id="PTHR11963:SF23">
    <property type="entry name" value="CYTOSOL AMINOPEPTIDASE"/>
    <property type="match status" value="1"/>
</dbReference>
<dbReference type="SUPFAM" id="SSF53187">
    <property type="entry name" value="Zn-dependent exopeptidases"/>
    <property type="match status" value="1"/>
</dbReference>
<dbReference type="EMBL" id="LK932392">
    <property type="protein sequence ID" value="CDS86099.1"/>
    <property type="molecule type" value="Genomic_DNA"/>
</dbReference>
<dbReference type="InterPro" id="IPR043472">
    <property type="entry name" value="Macro_dom-like"/>
</dbReference>
<evidence type="ECO:0000313" key="11">
    <source>
        <dbReference type="EMBL" id="CDS86589.1"/>
    </source>
</evidence>
<comment type="catalytic activity">
    <reaction evidence="2 8">
        <text>Release of an N-terminal amino acid, preferentially leucine, but not glutamic or aspartic acids.</text>
        <dbReference type="EC" id="3.4.11.10"/>
    </reaction>
</comment>
<dbReference type="NCBIfam" id="NF002073">
    <property type="entry name" value="PRK00913.1-2"/>
    <property type="match status" value="1"/>
</dbReference>
<evidence type="ECO:0000259" key="9">
    <source>
        <dbReference type="PROSITE" id="PS00631"/>
    </source>
</evidence>
<dbReference type="PRINTS" id="PR00481">
    <property type="entry name" value="LAMNOPPTDASE"/>
</dbReference>
<feature type="binding site" evidence="8">
    <location>
        <position position="258"/>
    </location>
    <ligand>
        <name>Mn(2+)</name>
        <dbReference type="ChEBI" id="CHEBI:29035"/>
        <label>2</label>
    </ligand>
</feature>
<keyword evidence="8" id="KW-0479">Metal-binding</keyword>
<comment type="subcellular location">
    <subcellularLocation>
        <location evidence="8">Cytoplasm</location>
    </subcellularLocation>
</comment>
<evidence type="ECO:0000313" key="10">
    <source>
        <dbReference type="EMBL" id="CDS86099.1"/>
    </source>
</evidence>
<dbReference type="GO" id="GO:0030145">
    <property type="term" value="F:manganese ion binding"/>
    <property type="evidence" value="ECO:0007669"/>
    <property type="project" value="UniProtKB-UniRule"/>
</dbReference>
<accession>A0A069A6S8</accession>
<dbReference type="EC" id="3.4.11.1" evidence="8"/>
<evidence type="ECO:0000256" key="6">
    <source>
        <dbReference type="ARBA" id="ARBA00022801"/>
    </source>
</evidence>
<dbReference type="Proteomes" id="UP000411588">
    <property type="component" value="Unassembled WGS sequence"/>
</dbReference>
<keyword evidence="4 8" id="KW-0031">Aminopeptidase</keyword>
<dbReference type="InterPro" id="IPR011356">
    <property type="entry name" value="Leucine_aapep/pepB"/>
</dbReference>
<protein>
    <recommendedName>
        <fullName evidence="8">Probable cytosol aminopeptidase</fullName>
        <ecNumber evidence="8">3.4.11.1</ecNumber>
    </recommendedName>
    <alternativeName>
        <fullName evidence="8">Leucine aminopeptidase</fullName>
        <shortName evidence="8">LAP</shortName>
        <ecNumber evidence="8">3.4.11.10</ecNumber>
    </alternativeName>
    <alternativeName>
        <fullName evidence="8">Leucyl aminopeptidase</fullName>
    </alternativeName>
</protein>
<dbReference type="CDD" id="cd00433">
    <property type="entry name" value="Peptidase_M17"/>
    <property type="match status" value="1"/>
</dbReference>
<feature type="binding site" evidence="8">
    <location>
        <position position="253"/>
    </location>
    <ligand>
        <name>Mn(2+)</name>
        <dbReference type="ChEBI" id="CHEBI:29035"/>
        <label>2</label>
    </ligand>
</feature>
<reference evidence="11" key="1">
    <citation type="submission" date="2014-07" db="EMBL/GenBank/DDBJ databases">
        <authorList>
            <person name="Monot Marc"/>
        </authorList>
    </citation>
    <scope>NUCLEOTIDE SEQUENCE</scope>
    <source>
        <strain evidence="12">7032989</strain>
        <strain evidence="10">7032994</strain>
    </source>
</reference>
<dbReference type="InterPro" id="IPR008283">
    <property type="entry name" value="Peptidase_M17_N"/>
</dbReference>
<dbReference type="AlphaFoldDB" id="A0A069A6S8"/>
<comment type="function">
    <text evidence="7 8">Presumably involved in the processing and regular turnover of intracellular proteins. Catalyzes the removal of unsubstituted N-terminal amino acids from various peptides.</text>
</comment>
<dbReference type="EMBL" id="LK932509">
    <property type="protein sequence ID" value="CDS86589.1"/>
    <property type="molecule type" value="Genomic_DNA"/>
</dbReference>
<comment type="similarity">
    <text evidence="3 8">Belongs to the peptidase M17 family.</text>
</comment>
<keyword evidence="8" id="KW-0464">Manganese</keyword>
<feature type="domain" description="Cytosol aminopeptidase" evidence="9">
    <location>
        <begin position="333"/>
        <end position="340"/>
    </location>
</feature>
<keyword evidence="6 8" id="KW-0378">Hydrolase</keyword>
<dbReference type="NCBIfam" id="NF002083">
    <property type="entry name" value="PRK00913.3-5"/>
    <property type="match status" value="1"/>
</dbReference>
<evidence type="ECO:0000256" key="5">
    <source>
        <dbReference type="ARBA" id="ARBA00022670"/>
    </source>
</evidence>
<organism evidence="11">
    <name type="scientific">Clostridioides difficile</name>
    <name type="common">Peptoclostridium difficile</name>
    <dbReference type="NCBI Taxonomy" id="1496"/>
    <lineage>
        <taxon>Bacteria</taxon>
        <taxon>Bacillati</taxon>
        <taxon>Bacillota</taxon>
        <taxon>Clostridia</taxon>
        <taxon>Peptostreptococcales</taxon>
        <taxon>Peptostreptococcaceae</taxon>
        <taxon>Clostridioides</taxon>
    </lineage>
</organism>
<dbReference type="EMBL" id="CAADAN010000004">
    <property type="protein sequence ID" value="VFD30986.1"/>
    <property type="molecule type" value="Genomic_DNA"/>
</dbReference>
<dbReference type="Gene3D" id="3.40.630.10">
    <property type="entry name" value="Zn peptidases"/>
    <property type="match status" value="1"/>
</dbReference>
<name>A0A069A6S8_CLODI</name>
<dbReference type="Pfam" id="PF00883">
    <property type="entry name" value="Peptidase_M17"/>
    <property type="match status" value="1"/>
</dbReference>
<dbReference type="InterPro" id="IPR023042">
    <property type="entry name" value="Peptidase_M17_leu_NH2_pept"/>
</dbReference>
<proteinExistence type="inferred from homology"/>
<keyword evidence="5 8" id="KW-0645">Protease</keyword>
<feature type="active site" evidence="8">
    <location>
        <position position="339"/>
    </location>
</feature>
<dbReference type="Pfam" id="PF02789">
    <property type="entry name" value="Peptidase_M17_N"/>
    <property type="match status" value="1"/>
</dbReference>
<evidence type="ECO:0000256" key="3">
    <source>
        <dbReference type="ARBA" id="ARBA00009528"/>
    </source>
</evidence>
<dbReference type="PROSITE" id="PS00631">
    <property type="entry name" value="CYTOSOL_AP"/>
    <property type="match status" value="1"/>
</dbReference>
<feature type="binding site" evidence="8">
    <location>
        <position position="337"/>
    </location>
    <ligand>
        <name>Mn(2+)</name>
        <dbReference type="ChEBI" id="CHEBI:29035"/>
        <label>2</label>
    </ligand>
</feature>
<sequence>MNIKYSKEILKSLENAITVVALFEGEDVSTTFDKINMISRNFNSKENSIDTVTLVENNNLVNVCLVGFGKRELLNREKIRIIGGNLCKKLKNILKNEAYKSSDVNVLNLNLNSDEIGCFVEGILLGNYKFDKYKTKSKDFERKEVDTITIFTEKEVECQIEKAKILANSTIIARNLVNEPSNVIYPKTLAVETVKLGAEFGFNVDVYEEEKIKALGMDAFFAVSRGSINKPRFIVMRYFGDKESTDILGLVGKGLTYDTGGYSLKSNASMLDMKTDMAGAASVIGAMCAISQSKLKKNVIAVVAACENALSGGSYKPGDIISSMAKKTIEVLNTDAEGRLTLADAIYYIINNEKVTKVVDVATLTGAALTLLGNVATPIVTNNDDFYCELEKAATLSGERVWKMPIYDEFKDMIKGEEADLKNTGGKNAGCITAGAFIGEFVGNTPWIHMDIAGTSTSSKSIGYKAKGATGEPVRTLYYLAEI</sequence>
<dbReference type="SUPFAM" id="SSF52949">
    <property type="entry name" value="Macro domain-like"/>
    <property type="match status" value="1"/>
</dbReference>
<evidence type="ECO:0000256" key="2">
    <source>
        <dbReference type="ARBA" id="ARBA00000967"/>
    </source>
</evidence>
<feature type="active site" evidence="8">
    <location>
        <position position="265"/>
    </location>
</feature>
<feature type="binding site" evidence="8">
    <location>
        <position position="335"/>
    </location>
    <ligand>
        <name>Mn(2+)</name>
        <dbReference type="ChEBI" id="CHEBI:29035"/>
        <label>1</label>
    </ligand>
</feature>
<dbReference type="GO" id="GO:0006508">
    <property type="term" value="P:proteolysis"/>
    <property type="evidence" value="ECO:0007669"/>
    <property type="project" value="UniProtKB-KW"/>
</dbReference>
<evidence type="ECO:0000256" key="8">
    <source>
        <dbReference type="HAMAP-Rule" id="MF_00181"/>
    </source>
</evidence>
<comment type="cofactor">
    <cofactor evidence="8">
        <name>Mn(2+)</name>
        <dbReference type="ChEBI" id="CHEBI:29035"/>
    </cofactor>
    <text evidence="8">Binds 2 manganese ions per subunit.</text>
</comment>
<evidence type="ECO:0000256" key="4">
    <source>
        <dbReference type="ARBA" id="ARBA00022438"/>
    </source>
</evidence>
<feature type="binding site" evidence="8">
    <location>
        <position position="258"/>
    </location>
    <ligand>
        <name>Mn(2+)</name>
        <dbReference type="ChEBI" id="CHEBI:29035"/>
        <label>1</label>
    </ligand>
</feature>
<evidence type="ECO:0000313" key="14">
    <source>
        <dbReference type="Proteomes" id="UP000411588"/>
    </source>
</evidence>
<dbReference type="EMBL" id="LK933005">
    <property type="protein sequence ID" value="CDT18952.1"/>
    <property type="molecule type" value="Genomic_DNA"/>
</dbReference>
<evidence type="ECO:0000256" key="7">
    <source>
        <dbReference type="ARBA" id="ARBA00049972"/>
    </source>
</evidence>
<gene>
    <name evidence="8 11" type="primary">pepA</name>
    <name evidence="12" type="ORF">BN1095_340026</name>
    <name evidence="11" type="ORF">BN1096_560218</name>
    <name evidence="10" type="ORF">BN1097_540222</name>
    <name evidence="13" type="ORF">SAMEA1402399_01394</name>
</gene>
<dbReference type="EC" id="3.4.11.10" evidence="8"/>
<dbReference type="HAMAP" id="MF_00181">
    <property type="entry name" value="Cytosol_peptidase_M17"/>
    <property type="match status" value="1"/>
</dbReference>
<comment type="catalytic activity">
    <reaction evidence="1 8">
        <text>Release of an N-terminal amino acid, Xaa-|-Yaa-, in which Xaa is preferably Leu, but may be other amino acids including Pro although not Arg or Lys, and Yaa may be Pro. Amino acid amides and methyl esters are also readily hydrolyzed, but rates on arylamides are exceedingly low.</text>
        <dbReference type="EC" id="3.4.11.1"/>
    </reaction>
</comment>
<dbReference type="InterPro" id="IPR000819">
    <property type="entry name" value="Peptidase_M17_C"/>
</dbReference>
<evidence type="ECO:0000313" key="12">
    <source>
        <dbReference type="EMBL" id="CDT18952.1"/>
    </source>
</evidence>
<keyword evidence="8" id="KW-0963">Cytoplasm</keyword>
<dbReference type="GO" id="GO:0005737">
    <property type="term" value="C:cytoplasm"/>
    <property type="evidence" value="ECO:0007669"/>
    <property type="project" value="UniProtKB-SubCell"/>
</dbReference>
<evidence type="ECO:0000313" key="13">
    <source>
        <dbReference type="EMBL" id="VFD30986.1"/>
    </source>
</evidence>
<dbReference type="Gene3D" id="3.40.220.10">
    <property type="entry name" value="Leucine Aminopeptidase, subunit E, domain 1"/>
    <property type="match status" value="1"/>
</dbReference>
<dbReference type="PANTHER" id="PTHR11963">
    <property type="entry name" value="LEUCINE AMINOPEPTIDASE-RELATED"/>
    <property type="match status" value="1"/>
</dbReference>
<dbReference type="GO" id="GO:0070006">
    <property type="term" value="F:metalloaminopeptidase activity"/>
    <property type="evidence" value="ECO:0007669"/>
    <property type="project" value="InterPro"/>
</dbReference>
<feature type="binding site" evidence="8">
    <location>
        <position position="276"/>
    </location>
    <ligand>
        <name>Mn(2+)</name>
        <dbReference type="ChEBI" id="CHEBI:29035"/>
        <label>2</label>
    </ligand>
</feature>
<feature type="binding site" evidence="8">
    <location>
        <position position="337"/>
    </location>
    <ligand>
        <name>Mn(2+)</name>
        <dbReference type="ChEBI" id="CHEBI:29035"/>
        <label>1</label>
    </ligand>
</feature>